<dbReference type="Pfam" id="PF13646">
    <property type="entry name" value="HEAT_2"/>
    <property type="match status" value="3"/>
</dbReference>
<evidence type="ECO:0000313" key="2">
    <source>
        <dbReference type="EMBL" id="NKE71412.1"/>
    </source>
</evidence>
<dbReference type="Gene3D" id="1.25.10.10">
    <property type="entry name" value="Leucine-rich Repeat Variant"/>
    <property type="match status" value="3"/>
</dbReference>
<dbReference type="SMART" id="SM00567">
    <property type="entry name" value="EZ_HEAT"/>
    <property type="match status" value="8"/>
</dbReference>
<comment type="caution">
    <text evidence="2">The sequence shown here is derived from an EMBL/GenBank/DDBJ whole genome shotgun (WGS) entry which is preliminary data.</text>
</comment>
<dbReference type="PANTHER" id="PTHR12697">
    <property type="entry name" value="PBS LYASE HEAT-LIKE PROTEIN"/>
    <property type="match status" value="1"/>
</dbReference>
<keyword evidence="3" id="KW-1185">Reference proteome</keyword>
<dbReference type="SUPFAM" id="SSF48452">
    <property type="entry name" value="TPR-like"/>
    <property type="match status" value="1"/>
</dbReference>
<dbReference type="AlphaFoldDB" id="A0A7X6DQA5"/>
<dbReference type="InterPro" id="IPR011989">
    <property type="entry name" value="ARM-like"/>
</dbReference>
<protein>
    <recommendedName>
        <fullName evidence="4">HEAT repeat domain-containing protein</fullName>
    </recommendedName>
</protein>
<dbReference type="GO" id="GO:0016491">
    <property type="term" value="F:oxidoreductase activity"/>
    <property type="evidence" value="ECO:0007669"/>
    <property type="project" value="TreeGrafter"/>
</dbReference>
<proteinExistence type="predicted"/>
<evidence type="ECO:0008006" key="4">
    <source>
        <dbReference type="Google" id="ProtNLM"/>
    </source>
</evidence>
<gene>
    <name evidence="2" type="ORF">MNODULE_11740</name>
</gene>
<dbReference type="InterPro" id="IPR021133">
    <property type="entry name" value="HEAT_type_2"/>
</dbReference>
<dbReference type="PANTHER" id="PTHR12697:SF5">
    <property type="entry name" value="DEOXYHYPUSINE HYDROXYLASE"/>
    <property type="match status" value="1"/>
</dbReference>
<sequence length="461" mass="49058">MSNKKGHLIVAWIVCGLSLLPLGCSRSSEKEIAQAEAAYQKKNFSRAVALSEAVLQKEPASLPAHRLKVLASMAQGEIEGAFNDYNQVEKNHPEIAAALLKEISVGMINNSLKHENYFVRSAAVKAIGEMGDRSQIPLIIPGLKDPAPFVRFFTVESLGQLGGPEALKLLLAMGEDPDGMVRVAVVKSLDDMAASKNGAPDGVDMNNILATLIDDTEPTVRLFALAALTRNGDEKAFSKIMEIVPKLEGPARSAGAAALGRTKRRETAPLLIKMLSDPDATLRMYAAEAMGEVVAPESFAPLAEAITDADPAVRGAAATSLGKLGDPKAIPFLDKAVNDPDPIVRVSAAEGLHRLGKRAMPIFEAALGESDYAVRHFTVGSLRKVGGKEAMPLLEKALGDEAQRVRIAVVRALGEVGGREAIPILKESLKDPDSSVRTYAAGNVARLLIQTEERLAKKEGA</sequence>
<dbReference type="InterPro" id="IPR011990">
    <property type="entry name" value="TPR-like_helical_dom_sf"/>
</dbReference>
<evidence type="ECO:0000313" key="3">
    <source>
        <dbReference type="Proteomes" id="UP000534783"/>
    </source>
</evidence>
<comment type="function">
    <text evidence="1">Catalyzes the hydroxylation of the N(6)-(4-aminobutyl)-L-lysine intermediate produced by deoxyhypusine synthase/DHPS on a critical lysine of the eukaryotic translation initiation factor 5A/eIF-5A. This is the second step of the post-translational modification of that lysine into an unusual amino acid residue named hypusine. Hypusination is unique to mature eIF-5A factor and is essential for its function.</text>
</comment>
<accession>A0A7X6DQA5</accession>
<reference evidence="2 3" key="1">
    <citation type="journal article" date="2020" name="Nature">
        <title>Bacterial chemolithoautotrophy via manganese oxidation.</title>
        <authorList>
            <person name="Yu H."/>
            <person name="Leadbetter J.R."/>
        </authorList>
    </citation>
    <scope>NUCLEOTIDE SEQUENCE [LARGE SCALE GENOMIC DNA]</scope>
    <source>
        <strain evidence="2 3">Mn-1</strain>
    </source>
</reference>
<dbReference type="SUPFAM" id="SSF48371">
    <property type="entry name" value="ARM repeat"/>
    <property type="match status" value="1"/>
</dbReference>
<dbReference type="EMBL" id="VTOW01000002">
    <property type="protein sequence ID" value="NKE71412.1"/>
    <property type="molecule type" value="Genomic_DNA"/>
</dbReference>
<evidence type="ECO:0000256" key="1">
    <source>
        <dbReference type="ARBA" id="ARBA00045876"/>
    </source>
</evidence>
<dbReference type="InterPro" id="IPR016024">
    <property type="entry name" value="ARM-type_fold"/>
</dbReference>
<organism evidence="2 3">
    <name type="scientific">Candidatus Manganitrophus noduliformans</name>
    <dbReference type="NCBI Taxonomy" id="2606439"/>
    <lineage>
        <taxon>Bacteria</taxon>
        <taxon>Pseudomonadati</taxon>
        <taxon>Nitrospirota</taxon>
        <taxon>Nitrospiria</taxon>
        <taxon>Candidatus Troglogloeales</taxon>
        <taxon>Candidatus Manganitrophaceae</taxon>
        <taxon>Candidatus Manganitrophus</taxon>
    </lineage>
</organism>
<dbReference type="RefSeq" id="WP_168060024.1">
    <property type="nucleotide sequence ID" value="NZ_VTOW01000002.1"/>
</dbReference>
<dbReference type="PROSITE" id="PS50077">
    <property type="entry name" value="HEAT_REPEAT"/>
    <property type="match status" value="1"/>
</dbReference>
<name>A0A7X6DQA5_9BACT</name>
<dbReference type="InterPro" id="IPR004155">
    <property type="entry name" value="PBS_lyase_HEAT"/>
</dbReference>
<dbReference type="Proteomes" id="UP000534783">
    <property type="component" value="Unassembled WGS sequence"/>
</dbReference>